<dbReference type="Pfam" id="PF00392">
    <property type="entry name" value="GntR"/>
    <property type="match status" value="1"/>
</dbReference>
<dbReference type="RefSeq" id="WP_044348766.1">
    <property type="nucleotide sequence ID" value="NZ_AZAC01000014.1"/>
</dbReference>
<dbReference type="SMART" id="SM00895">
    <property type="entry name" value="FCD"/>
    <property type="match status" value="1"/>
</dbReference>
<keyword evidence="3" id="KW-0804">Transcription</keyword>
<dbReference type="PANTHER" id="PTHR43537">
    <property type="entry name" value="TRANSCRIPTIONAL REGULATOR, GNTR FAMILY"/>
    <property type="match status" value="1"/>
</dbReference>
<comment type="caution">
    <text evidence="5">The sequence shown here is derived from an EMBL/GenBank/DDBJ whole genome shotgun (WGS) entry which is preliminary data.</text>
</comment>
<dbReference type="Pfam" id="PF07729">
    <property type="entry name" value="FCD"/>
    <property type="match status" value="1"/>
</dbReference>
<keyword evidence="6" id="KW-1185">Reference proteome</keyword>
<dbReference type="Proteomes" id="UP000032233">
    <property type="component" value="Unassembled WGS sequence"/>
</dbReference>
<dbReference type="GO" id="GO:0003677">
    <property type="term" value="F:DNA binding"/>
    <property type="evidence" value="ECO:0007669"/>
    <property type="project" value="UniProtKB-KW"/>
</dbReference>
<keyword evidence="2" id="KW-0238">DNA-binding</keyword>
<gene>
    <name evidence="5" type="ORF">X474_11875</name>
</gene>
<evidence type="ECO:0000259" key="4">
    <source>
        <dbReference type="PROSITE" id="PS50949"/>
    </source>
</evidence>
<reference evidence="5 6" key="1">
    <citation type="submission" date="2013-11" db="EMBL/GenBank/DDBJ databases">
        <title>Metagenomic analysis of a methanogenic consortium involved in long chain n-alkane degradation.</title>
        <authorList>
            <person name="Davidova I.A."/>
            <person name="Callaghan A.V."/>
            <person name="Wawrik B."/>
            <person name="Pruitt S."/>
            <person name="Marks C."/>
            <person name="Duncan K.E."/>
            <person name="Suflita J.M."/>
        </authorList>
    </citation>
    <scope>NUCLEOTIDE SEQUENCE [LARGE SCALE GENOMIC DNA]</scope>
    <source>
        <strain evidence="5 6">SPR</strain>
    </source>
</reference>
<evidence type="ECO:0000256" key="1">
    <source>
        <dbReference type="ARBA" id="ARBA00023015"/>
    </source>
</evidence>
<dbReference type="GO" id="GO:0003700">
    <property type="term" value="F:DNA-binding transcription factor activity"/>
    <property type="evidence" value="ECO:0007669"/>
    <property type="project" value="InterPro"/>
</dbReference>
<dbReference type="OrthoDB" id="5365904at2"/>
<feature type="domain" description="HTH gntR-type" evidence="4">
    <location>
        <begin position="4"/>
        <end position="71"/>
    </location>
</feature>
<dbReference type="AlphaFoldDB" id="A0A0D2JWD0"/>
<dbReference type="InterPro" id="IPR036390">
    <property type="entry name" value="WH_DNA-bd_sf"/>
</dbReference>
<evidence type="ECO:0000313" key="6">
    <source>
        <dbReference type="Proteomes" id="UP000032233"/>
    </source>
</evidence>
<dbReference type="InParanoid" id="A0A0D2JWD0"/>
<dbReference type="PROSITE" id="PS50949">
    <property type="entry name" value="HTH_GNTR"/>
    <property type="match status" value="1"/>
</dbReference>
<keyword evidence="1" id="KW-0805">Transcription regulation</keyword>
<proteinExistence type="predicted"/>
<accession>A0A0D2JWD0</accession>
<dbReference type="PATRIC" id="fig|1429043.3.peg.2528"/>
<evidence type="ECO:0000256" key="3">
    <source>
        <dbReference type="ARBA" id="ARBA00023163"/>
    </source>
</evidence>
<dbReference type="InterPro" id="IPR011711">
    <property type="entry name" value="GntR_C"/>
</dbReference>
<protein>
    <recommendedName>
        <fullName evidence="4">HTH gntR-type domain-containing protein</fullName>
    </recommendedName>
</protein>
<organism evidence="5 6">
    <name type="scientific">Dethiosulfatarculus sandiegensis</name>
    <dbReference type="NCBI Taxonomy" id="1429043"/>
    <lineage>
        <taxon>Bacteria</taxon>
        <taxon>Pseudomonadati</taxon>
        <taxon>Thermodesulfobacteriota</taxon>
        <taxon>Desulfarculia</taxon>
        <taxon>Desulfarculales</taxon>
        <taxon>Desulfarculaceae</taxon>
        <taxon>Dethiosulfatarculus</taxon>
    </lineage>
</organism>
<dbReference type="InterPro" id="IPR008920">
    <property type="entry name" value="TF_FadR/GntR_C"/>
</dbReference>
<dbReference type="SUPFAM" id="SSF48008">
    <property type="entry name" value="GntR ligand-binding domain-like"/>
    <property type="match status" value="1"/>
</dbReference>
<dbReference type="InterPro" id="IPR000524">
    <property type="entry name" value="Tscrpt_reg_HTH_GntR"/>
</dbReference>
<dbReference type="Gene3D" id="1.10.10.10">
    <property type="entry name" value="Winged helix-like DNA-binding domain superfamily/Winged helix DNA-binding domain"/>
    <property type="match status" value="1"/>
</dbReference>
<dbReference type="Gene3D" id="1.20.120.530">
    <property type="entry name" value="GntR ligand-binding domain-like"/>
    <property type="match status" value="1"/>
</dbReference>
<dbReference type="EMBL" id="AZAC01000014">
    <property type="protein sequence ID" value="KIX13895.1"/>
    <property type="molecule type" value="Genomic_DNA"/>
</dbReference>
<dbReference type="InterPro" id="IPR036388">
    <property type="entry name" value="WH-like_DNA-bd_sf"/>
</dbReference>
<dbReference type="SMART" id="SM00345">
    <property type="entry name" value="HTH_GNTR"/>
    <property type="match status" value="1"/>
</dbReference>
<evidence type="ECO:0000256" key="2">
    <source>
        <dbReference type="ARBA" id="ARBA00023125"/>
    </source>
</evidence>
<dbReference type="CDD" id="cd07377">
    <property type="entry name" value="WHTH_GntR"/>
    <property type="match status" value="1"/>
</dbReference>
<dbReference type="STRING" id="1429043.X474_11875"/>
<dbReference type="SUPFAM" id="SSF46785">
    <property type="entry name" value="Winged helix' DNA-binding domain"/>
    <property type="match status" value="1"/>
</dbReference>
<evidence type="ECO:0000313" key="5">
    <source>
        <dbReference type="EMBL" id="KIX13895.1"/>
    </source>
</evidence>
<sequence length="217" mass="25698">MSQQLLREKAYRQVKQKIVTMEYPMGKQLVEQDICRELGIGRTPVREALQQLARENLLVIIPRKGMIVSDITAFELNRLYEARAMLEPYCARKAAQVAKIEQLEYLRSLFDRAEEMARQRRISELLDLDRNFHEGIVSILENPYIFEMAGRIYDLLARTWHLSFQRRSFEELKNTIDEHLSIIRALESRDPDRAEEAVLEHLRQYRAKVLQEPLRVE</sequence>
<name>A0A0D2JWD0_9BACT</name>
<dbReference type="PANTHER" id="PTHR43537:SF24">
    <property type="entry name" value="GLUCONATE OPERON TRANSCRIPTIONAL REPRESSOR"/>
    <property type="match status" value="1"/>
</dbReference>